<reference evidence="2 3" key="1">
    <citation type="submission" date="2016-08" db="EMBL/GenBank/DDBJ databases">
        <title>Whole genome sequence of Pseudomonas graminis strain UASWS1507, a potential biological control agent for agriculture.</title>
        <authorList>
            <person name="Crovadore J."/>
            <person name="Calmin G."/>
            <person name="Chablais R."/>
            <person name="Cochard B."/>
            <person name="Lefort F."/>
        </authorList>
    </citation>
    <scope>NUCLEOTIDE SEQUENCE [LARGE SCALE GENOMIC DNA]</scope>
    <source>
        <strain evidence="2 3">UASWS1507</strain>
    </source>
</reference>
<evidence type="ECO:0000259" key="1">
    <source>
        <dbReference type="Pfam" id="PF11160"/>
    </source>
</evidence>
<dbReference type="AlphaFoldDB" id="A0A1C2E2A9"/>
<comment type="caution">
    <text evidence="2">The sequence shown here is derived from an EMBL/GenBank/DDBJ whole genome shotgun (WGS) entry which is preliminary data.</text>
</comment>
<dbReference type="InterPro" id="IPR021331">
    <property type="entry name" value="Hva1_TUDOR"/>
</dbReference>
<dbReference type="RefSeq" id="WP_065988534.1">
    <property type="nucleotide sequence ID" value="NZ_MDEN01000061.1"/>
</dbReference>
<dbReference type="EMBL" id="MDEN01000061">
    <property type="protein sequence ID" value="OCX21129.1"/>
    <property type="molecule type" value="Genomic_DNA"/>
</dbReference>
<dbReference type="Pfam" id="PF11160">
    <property type="entry name" value="Hva1_TUDOR"/>
    <property type="match status" value="1"/>
</dbReference>
<dbReference type="STRING" id="158627.BW687_13750"/>
<sequence>MAHAFKVGDHVRWNSEAGHVVGKVTKVHTKEVEFMGRHRHASPDAPQYEVRSDKTGHLAMHKEDALEKA</sequence>
<protein>
    <recommendedName>
        <fullName evidence="1">Hypervirulence associated protein TUDOR domain-containing protein</fullName>
    </recommendedName>
</protein>
<dbReference type="Gene3D" id="2.30.30.1060">
    <property type="match status" value="1"/>
</dbReference>
<organism evidence="2 3">
    <name type="scientific">Pseudomonas graminis</name>
    <dbReference type="NCBI Taxonomy" id="158627"/>
    <lineage>
        <taxon>Bacteria</taxon>
        <taxon>Pseudomonadati</taxon>
        <taxon>Pseudomonadota</taxon>
        <taxon>Gammaproteobacteria</taxon>
        <taxon>Pseudomonadales</taxon>
        <taxon>Pseudomonadaceae</taxon>
        <taxon>Pseudomonas</taxon>
    </lineage>
</organism>
<feature type="domain" description="Hypervirulence associated protein TUDOR" evidence="1">
    <location>
        <begin position="8"/>
        <end position="66"/>
    </location>
</feature>
<dbReference type="OrthoDB" id="71751at2"/>
<proteinExistence type="predicted"/>
<accession>A0A1C2E2A9</accession>
<evidence type="ECO:0000313" key="3">
    <source>
        <dbReference type="Proteomes" id="UP000095143"/>
    </source>
</evidence>
<name>A0A1C2E2A9_9PSED</name>
<evidence type="ECO:0000313" key="2">
    <source>
        <dbReference type="EMBL" id="OCX21129.1"/>
    </source>
</evidence>
<dbReference type="Proteomes" id="UP000095143">
    <property type="component" value="Unassembled WGS sequence"/>
</dbReference>
<gene>
    <name evidence="2" type="ORF">BBI10_11015</name>
</gene>